<dbReference type="SUPFAM" id="SSF55469">
    <property type="entry name" value="FMN-dependent nitroreductase-like"/>
    <property type="match status" value="1"/>
</dbReference>
<dbReference type="InterPro" id="IPR050627">
    <property type="entry name" value="Nitroreductase/BluB"/>
</dbReference>
<evidence type="ECO:0000313" key="2">
    <source>
        <dbReference type="EMBL" id="PXY02490.1"/>
    </source>
</evidence>
<feature type="domain" description="Nitroreductase" evidence="1">
    <location>
        <begin position="70"/>
        <end position="155"/>
    </location>
</feature>
<comment type="caution">
    <text evidence="2">The sequence shown here is derived from an EMBL/GenBank/DDBJ whole genome shotgun (WGS) entry which is preliminary data.</text>
</comment>
<gene>
    <name evidence="2" type="ORF">DF185_04860</name>
</gene>
<dbReference type="Proteomes" id="UP000248079">
    <property type="component" value="Unassembled WGS sequence"/>
</dbReference>
<sequence>MDSENHTLEIIHNRKSVRNYTDEKVSKEQLETLVKAGMAAPTAVNKQPWAFIAIDDRATLDQLGDALPYAKMAKKASAVIIVCGDLSKALQGWEQEFWIQDCSAATQNILLAAESMGLGAVWTAAYPAKDRMESVIDILNLPEHIIPLNVIPIGYPTGVEKPKDKWKPENLHWQKW</sequence>
<dbReference type="InterPro" id="IPR029479">
    <property type="entry name" value="Nitroreductase"/>
</dbReference>
<organism evidence="2 3">
    <name type="scientific">Marinifilum breve</name>
    <dbReference type="NCBI Taxonomy" id="2184082"/>
    <lineage>
        <taxon>Bacteria</taxon>
        <taxon>Pseudomonadati</taxon>
        <taxon>Bacteroidota</taxon>
        <taxon>Bacteroidia</taxon>
        <taxon>Marinilabiliales</taxon>
        <taxon>Marinifilaceae</taxon>
    </lineage>
</organism>
<dbReference type="PANTHER" id="PTHR23026">
    <property type="entry name" value="NADPH NITROREDUCTASE"/>
    <property type="match status" value="1"/>
</dbReference>
<accession>A0A2V4A539</accession>
<evidence type="ECO:0000259" key="1">
    <source>
        <dbReference type="Pfam" id="PF00881"/>
    </source>
</evidence>
<evidence type="ECO:0000313" key="3">
    <source>
        <dbReference type="Proteomes" id="UP000248079"/>
    </source>
</evidence>
<proteinExistence type="predicted"/>
<dbReference type="Pfam" id="PF00881">
    <property type="entry name" value="Nitroreductase"/>
    <property type="match status" value="2"/>
</dbReference>
<dbReference type="PANTHER" id="PTHR23026:SF123">
    <property type="entry name" value="NAD(P)H NITROREDUCTASE RV3131-RELATED"/>
    <property type="match status" value="1"/>
</dbReference>
<feature type="domain" description="Nitroreductase" evidence="1">
    <location>
        <begin position="11"/>
        <end position="68"/>
    </location>
</feature>
<protein>
    <submittedName>
        <fullName evidence="2">Nitroreductase family protein</fullName>
    </submittedName>
</protein>
<dbReference type="GO" id="GO:0016491">
    <property type="term" value="F:oxidoreductase activity"/>
    <property type="evidence" value="ECO:0007669"/>
    <property type="project" value="InterPro"/>
</dbReference>
<dbReference type="EMBL" id="QFLI01000002">
    <property type="protein sequence ID" value="PXY02490.1"/>
    <property type="molecule type" value="Genomic_DNA"/>
</dbReference>
<dbReference type="CDD" id="cd02150">
    <property type="entry name" value="nitroreductase"/>
    <property type="match status" value="1"/>
</dbReference>
<dbReference type="InterPro" id="IPR000415">
    <property type="entry name" value="Nitroreductase-like"/>
</dbReference>
<keyword evidence="3" id="KW-1185">Reference proteome</keyword>
<name>A0A2V4A539_9BACT</name>
<dbReference type="Gene3D" id="3.40.109.10">
    <property type="entry name" value="NADH Oxidase"/>
    <property type="match status" value="1"/>
</dbReference>
<dbReference type="AlphaFoldDB" id="A0A2V4A539"/>
<reference evidence="2 3" key="1">
    <citation type="submission" date="2018-05" db="EMBL/GenBank/DDBJ databases">
        <title>Marinifilum breve JC075T sp. nov., a marine bacterium isolated from Yongle Blue Hole in the South China Sea.</title>
        <authorList>
            <person name="Fu T."/>
        </authorList>
    </citation>
    <scope>NUCLEOTIDE SEQUENCE [LARGE SCALE GENOMIC DNA]</scope>
    <source>
        <strain evidence="2 3">JC075</strain>
    </source>
</reference>
<dbReference type="OrthoDB" id="9812105at2"/>